<protein>
    <submittedName>
        <fullName evidence="1">Uncharacterized protein</fullName>
    </submittedName>
</protein>
<keyword evidence="2" id="KW-1185">Reference proteome</keyword>
<dbReference type="Proteomes" id="UP000288216">
    <property type="component" value="Unassembled WGS sequence"/>
</dbReference>
<gene>
    <name evidence="1" type="ORF">scyTo_0025047</name>
</gene>
<feature type="non-terminal residue" evidence="1">
    <location>
        <position position="1"/>
    </location>
</feature>
<evidence type="ECO:0000313" key="2">
    <source>
        <dbReference type="Proteomes" id="UP000288216"/>
    </source>
</evidence>
<comment type="caution">
    <text evidence="1">The sequence shown here is derived from an EMBL/GenBank/DDBJ whole genome shotgun (WGS) entry which is preliminary data.</text>
</comment>
<evidence type="ECO:0000313" key="1">
    <source>
        <dbReference type="EMBL" id="GCB84504.1"/>
    </source>
</evidence>
<name>A0A401QGJ2_SCYTO</name>
<accession>A0A401QGJ2</accession>
<dbReference type="EMBL" id="BFAA01069119">
    <property type="protein sequence ID" value="GCB84504.1"/>
    <property type="molecule type" value="Genomic_DNA"/>
</dbReference>
<sequence length="42" mass="4761">GPDDEESEQVKALQQLHVTMPEGPSLITVLKDKEERRKLGMQ</sequence>
<dbReference type="AlphaFoldDB" id="A0A401QGJ2"/>
<reference evidence="1 2" key="1">
    <citation type="journal article" date="2018" name="Nat. Ecol. Evol.">
        <title>Shark genomes provide insights into elasmobranch evolution and the origin of vertebrates.</title>
        <authorList>
            <person name="Hara Y"/>
            <person name="Yamaguchi K"/>
            <person name="Onimaru K"/>
            <person name="Kadota M"/>
            <person name="Koyanagi M"/>
            <person name="Keeley SD"/>
            <person name="Tatsumi K"/>
            <person name="Tanaka K"/>
            <person name="Motone F"/>
            <person name="Kageyama Y"/>
            <person name="Nozu R"/>
            <person name="Adachi N"/>
            <person name="Nishimura O"/>
            <person name="Nakagawa R"/>
            <person name="Tanegashima C"/>
            <person name="Kiyatake I"/>
            <person name="Matsumoto R"/>
            <person name="Murakumo K"/>
            <person name="Nishida K"/>
            <person name="Terakita A"/>
            <person name="Kuratani S"/>
            <person name="Sato K"/>
            <person name="Hyodo S Kuraku.S."/>
        </authorList>
    </citation>
    <scope>NUCLEOTIDE SEQUENCE [LARGE SCALE GENOMIC DNA]</scope>
</reference>
<organism evidence="1 2">
    <name type="scientific">Scyliorhinus torazame</name>
    <name type="common">Cloudy catshark</name>
    <name type="synonym">Catulus torazame</name>
    <dbReference type="NCBI Taxonomy" id="75743"/>
    <lineage>
        <taxon>Eukaryota</taxon>
        <taxon>Metazoa</taxon>
        <taxon>Chordata</taxon>
        <taxon>Craniata</taxon>
        <taxon>Vertebrata</taxon>
        <taxon>Chondrichthyes</taxon>
        <taxon>Elasmobranchii</taxon>
        <taxon>Galeomorphii</taxon>
        <taxon>Galeoidea</taxon>
        <taxon>Carcharhiniformes</taxon>
        <taxon>Scyliorhinidae</taxon>
        <taxon>Scyliorhinus</taxon>
    </lineage>
</organism>
<proteinExistence type="predicted"/>